<evidence type="ECO:0000313" key="2">
    <source>
        <dbReference type="EMBL" id="QBF24101.1"/>
    </source>
</evidence>
<evidence type="ECO:0000259" key="1">
    <source>
        <dbReference type="Pfam" id="PF18766"/>
    </source>
</evidence>
<keyword evidence="3" id="KW-1185">Reference proteome</keyword>
<organism evidence="2 3">
    <name type="scientific">'Catharanthus roseus' aster yellows phytoplasma</name>
    <dbReference type="NCBI Taxonomy" id="1193712"/>
    <lineage>
        <taxon>Bacteria</taxon>
        <taxon>Bacillati</taxon>
        <taxon>Mycoplasmatota</taxon>
        <taxon>Mollicutes</taxon>
        <taxon>Acholeplasmatales</taxon>
        <taxon>Acholeplasmataceae</taxon>
        <taxon>Candidatus Phytoplasma</taxon>
        <taxon>16SrI (Aster yellows group)</taxon>
    </lineage>
</organism>
<name>A0A4P6MEN3_9MOLU</name>
<dbReference type="EMBL" id="CP035949">
    <property type="protein sequence ID" value="QBF24101.1"/>
    <property type="molecule type" value="Genomic_DNA"/>
</dbReference>
<dbReference type="REBASE" id="301874">
    <property type="entry name" value="CroDVORF655P"/>
</dbReference>
<accession>A0A4P6MEN3</accession>
<gene>
    <name evidence="2" type="ORF">EXT02_00680</name>
</gene>
<dbReference type="InterPro" id="IPR040980">
    <property type="entry name" value="SWI2_SNF2"/>
</dbReference>
<reference evidence="2 3" key="1">
    <citation type="submission" date="2019-02" db="EMBL/GenBank/DDBJ databases">
        <title>Draft Genome Sequence of Maize Bushy Stunt-like Phytoplasma group 16SrI-B (Aster yellows) in South Africa.</title>
        <authorList>
            <person name="Coetzee B."/>
            <person name="Douglas-Smit N."/>
            <person name="Maree H.J."/>
            <person name="Burger J.T."/>
            <person name="Kruger K."/>
            <person name="Pietersen G."/>
        </authorList>
    </citation>
    <scope>NUCLEOTIDE SEQUENCE [LARGE SCALE GENOMIC DNA]</scope>
    <source>
        <strain evidence="2 3">De Villa</strain>
    </source>
</reference>
<dbReference type="RefSeq" id="WP_130428009.1">
    <property type="nucleotide sequence ID" value="NZ_CP035949.1"/>
</dbReference>
<evidence type="ECO:0000313" key="3">
    <source>
        <dbReference type="Proteomes" id="UP000289726"/>
    </source>
</evidence>
<dbReference type="AlphaFoldDB" id="A0A4P6MEN3"/>
<sequence length="56" mass="6526">MVDRIELDSQTLQEFNSFEKDSTQEILKVENLKEIMQNKNNASGKIIATTLKKYIH</sequence>
<proteinExistence type="predicted"/>
<feature type="domain" description="SWI2/SNF2 ATPase" evidence="1">
    <location>
        <begin position="1"/>
        <end position="54"/>
    </location>
</feature>
<dbReference type="Gene3D" id="3.40.50.300">
    <property type="entry name" value="P-loop containing nucleotide triphosphate hydrolases"/>
    <property type="match status" value="1"/>
</dbReference>
<dbReference type="InterPro" id="IPR027417">
    <property type="entry name" value="P-loop_NTPase"/>
</dbReference>
<protein>
    <recommendedName>
        <fullName evidence="1">SWI2/SNF2 ATPase domain-containing protein</fullName>
    </recommendedName>
</protein>
<dbReference type="Pfam" id="PF18766">
    <property type="entry name" value="SWI2_SNF2"/>
    <property type="match status" value="1"/>
</dbReference>
<dbReference type="Proteomes" id="UP000289726">
    <property type="component" value="Chromosome"/>
</dbReference>